<dbReference type="InterPro" id="IPR007109">
    <property type="entry name" value="Brix"/>
</dbReference>
<dbReference type="GO" id="GO:0030687">
    <property type="term" value="C:preribosome, large subunit precursor"/>
    <property type="evidence" value="ECO:0007669"/>
    <property type="project" value="TreeGrafter"/>
</dbReference>
<proteinExistence type="predicted"/>
<evidence type="ECO:0000313" key="2">
    <source>
        <dbReference type="EMBL" id="OAF65329.1"/>
    </source>
</evidence>
<feature type="domain" description="Brix" evidence="1">
    <location>
        <begin position="13"/>
        <end position="278"/>
    </location>
</feature>
<dbReference type="SMART" id="SM00879">
    <property type="entry name" value="Brix"/>
    <property type="match status" value="1"/>
</dbReference>
<comment type="caution">
    <text evidence="2">The sequence shown here is derived from an EMBL/GenBank/DDBJ whole genome shotgun (WGS) entry which is preliminary data.</text>
</comment>
<accession>A0A177ATK2</accession>
<sequence>MSNKEAEIYDKIPKSLIVHQGSIGIYLKKLEKDVRKIMEPETASNLKINKKNKLKDFVSVASSLKVSHIWSISMNKVGNPNLKIVNLPNGPTIYTKIMNYTLAKDVVSNLKKNVNNTSLFKSPALLIMNNLSKTQSTNPHLALIRVFFQNIFSAINVNTLDVSAVRRCVLLNYNDADDLLSIRHYAIKLLPVGVSKGVKTIVRKRVLNLSNQNDISDILLNGGEGLSESEAELDLDSEVIVNTTTKDKSVNHKKSVRLYEIGPRLDLKLYRIESGVCSGTVLYHAFKEIDDKLNSKIVKTVSTKKQTDNIRKERRLLQEKNVKRKRDEILSSDKCTRKVRKLQKQLGIYKNVKE</sequence>
<evidence type="ECO:0000313" key="3">
    <source>
        <dbReference type="Proteomes" id="UP000078046"/>
    </source>
</evidence>
<dbReference type="Pfam" id="PF04427">
    <property type="entry name" value="Brix"/>
    <property type="match status" value="1"/>
</dbReference>
<evidence type="ECO:0000259" key="1">
    <source>
        <dbReference type="PROSITE" id="PS50833"/>
    </source>
</evidence>
<keyword evidence="3" id="KW-1185">Reference proteome</keyword>
<dbReference type="AlphaFoldDB" id="A0A177ATK2"/>
<dbReference type="PANTHER" id="PTHR12661">
    <property type="entry name" value="PETER PAN-RELATED"/>
    <property type="match status" value="1"/>
</dbReference>
<organism evidence="2 3">
    <name type="scientific">Intoshia linei</name>
    <dbReference type="NCBI Taxonomy" id="1819745"/>
    <lineage>
        <taxon>Eukaryota</taxon>
        <taxon>Metazoa</taxon>
        <taxon>Spiralia</taxon>
        <taxon>Lophotrochozoa</taxon>
        <taxon>Mesozoa</taxon>
        <taxon>Orthonectida</taxon>
        <taxon>Rhopaluridae</taxon>
        <taxon>Intoshia</taxon>
    </lineage>
</organism>
<name>A0A177ATK2_9BILA</name>
<dbReference type="EMBL" id="LWCA01001344">
    <property type="protein sequence ID" value="OAF65329.1"/>
    <property type="molecule type" value="Genomic_DNA"/>
</dbReference>
<dbReference type="PROSITE" id="PS50833">
    <property type="entry name" value="BRIX"/>
    <property type="match status" value="1"/>
</dbReference>
<dbReference type="GO" id="GO:0019843">
    <property type="term" value="F:rRNA binding"/>
    <property type="evidence" value="ECO:0007669"/>
    <property type="project" value="InterPro"/>
</dbReference>
<reference evidence="2 3" key="1">
    <citation type="submission" date="2016-04" db="EMBL/GenBank/DDBJ databases">
        <title>The genome of Intoshia linei affirms orthonectids as highly simplified spiralians.</title>
        <authorList>
            <person name="Mikhailov K.V."/>
            <person name="Slusarev G.S."/>
            <person name="Nikitin M.A."/>
            <person name="Logacheva M.D."/>
            <person name="Penin A."/>
            <person name="Aleoshin V."/>
            <person name="Panchin Y.V."/>
        </authorList>
    </citation>
    <scope>NUCLEOTIDE SEQUENCE [LARGE SCALE GENOMIC DNA]</scope>
    <source>
        <strain evidence="2">Intl2013</strain>
        <tissue evidence="2">Whole animal</tissue>
    </source>
</reference>
<dbReference type="GO" id="GO:0006364">
    <property type="term" value="P:rRNA processing"/>
    <property type="evidence" value="ECO:0007669"/>
    <property type="project" value="InterPro"/>
</dbReference>
<protein>
    <submittedName>
        <fullName evidence="2">Peter Pan-like protein</fullName>
    </submittedName>
</protein>
<dbReference type="PANTHER" id="PTHR12661:SF5">
    <property type="entry name" value="SUPPRESSOR OF SWI4 1 HOMOLOG"/>
    <property type="match status" value="1"/>
</dbReference>
<dbReference type="GO" id="GO:0000027">
    <property type="term" value="P:ribosomal large subunit assembly"/>
    <property type="evidence" value="ECO:0007669"/>
    <property type="project" value="TreeGrafter"/>
</dbReference>
<dbReference type="OrthoDB" id="10261452at2759"/>
<gene>
    <name evidence="2" type="ORF">A3Q56_06973</name>
</gene>
<dbReference type="Proteomes" id="UP000078046">
    <property type="component" value="Unassembled WGS sequence"/>
</dbReference>
<dbReference type="InterPro" id="IPR045112">
    <property type="entry name" value="PPAN-like"/>
</dbReference>